<dbReference type="PANTHER" id="PTHR10736">
    <property type="entry name" value="BESTROPHIN"/>
    <property type="match status" value="1"/>
</dbReference>
<keyword evidence="6" id="KW-1003">Cell membrane</keyword>
<dbReference type="GO" id="GO:0034707">
    <property type="term" value="C:chloride channel complex"/>
    <property type="evidence" value="ECO:0007669"/>
    <property type="project" value="UniProtKB-KW"/>
</dbReference>
<comment type="function">
    <text evidence="6">Forms chloride channels.</text>
</comment>
<keyword evidence="6" id="KW-0813">Transport</keyword>
<evidence type="ECO:0000256" key="3">
    <source>
        <dbReference type="ARBA" id="ARBA00022989"/>
    </source>
</evidence>
<evidence type="ECO:0000256" key="1">
    <source>
        <dbReference type="ARBA" id="ARBA00004370"/>
    </source>
</evidence>
<dbReference type="GO" id="GO:0005886">
    <property type="term" value="C:plasma membrane"/>
    <property type="evidence" value="ECO:0007669"/>
    <property type="project" value="UniProtKB-SubCell"/>
</dbReference>
<organism evidence="7 8">
    <name type="scientific">Elysia crispata</name>
    <name type="common">lettuce slug</name>
    <dbReference type="NCBI Taxonomy" id="231223"/>
    <lineage>
        <taxon>Eukaryota</taxon>
        <taxon>Metazoa</taxon>
        <taxon>Spiralia</taxon>
        <taxon>Lophotrochozoa</taxon>
        <taxon>Mollusca</taxon>
        <taxon>Gastropoda</taxon>
        <taxon>Heterobranchia</taxon>
        <taxon>Euthyneura</taxon>
        <taxon>Panpulmonata</taxon>
        <taxon>Sacoglossa</taxon>
        <taxon>Placobranchoidea</taxon>
        <taxon>Plakobranchidae</taxon>
        <taxon>Elysia</taxon>
    </lineage>
</organism>
<dbReference type="Proteomes" id="UP001283361">
    <property type="component" value="Unassembled WGS sequence"/>
</dbReference>
<keyword evidence="3 6" id="KW-1133">Transmembrane helix</keyword>
<gene>
    <name evidence="7" type="ORF">RRG08_009384</name>
</gene>
<keyword evidence="8" id="KW-1185">Reference proteome</keyword>
<feature type="transmembrane region" description="Helical" evidence="6">
    <location>
        <begin position="75"/>
        <end position="94"/>
    </location>
</feature>
<comment type="caution">
    <text evidence="7">The sequence shown here is derived from an EMBL/GenBank/DDBJ whole genome shotgun (WGS) entry which is preliminary data.</text>
</comment>
<proteinExistence type="inferred from homology"/>
<comment type="similarity">
    <text evidence="5 6">Belongs to the anion channel-forming bestrophin (TC 1.A.46) family. Calcium-sensitive chloride channel subfamily.</text>
</comment>
<dbReference type="GO" id="GO:0005254">
    <property type="term" value="F:chloride channel activity"/>
    <property type="evidence" value="ECO:0007669"/>
    <property type="project" value="UniProtKB-KW"/>
</dbReference>
<keyword evidence="4 6" id="KW-0472">Membrane</keyword>
<evidence type="ECO:0000256" key="2">
    <source>
        <dbReference type="ARBA" id="ARBA00022692"/>
    </source>
</evidence>
<keyword evidence="2 6" id="KW-0812">Transmembrane</keyword>
<keyword evidence="6" id="KW-0868">Chloride</keyword>
<dbReference type="InterPro" id="IPR000615">
    <property type="entry name" value="Bestrophin"/>
</dbReference>
<evidence type="ECO:0000256" key="6">
    <source>
        <dbReference type="RuleBase" id="RU363126"/>
    </source>
</evidence>
<dbReference type="Pfam" id="PF01062">
    <property type="entry name" value="Bestrophin"/>
    <property type="match status" value="1"/>
</dbReference>
<name>A0AAE1AGK8_9GAST</name>
<evidence type="ECO:0000256" key="5">
    <source>
        <dbReference type="ARBA" id="ARBA00034769"/>
    </source>
</evidence>
<sequence>MTIIYQYRVATTSLGGFLKLLRAWRGSVYKLLYKELIIFISLYALVSMVYRLALAPPQKRQFESLVVDLRSVSTSIPISFVLGFYVTVIVQRWWDQFTNVPWPDRTLFVMCTYLHGTDDRDRIIRRTVARYGRIA</sequence>
<comment type="subcellular location">
    <subcellularLocation>
        <location evidence="6">Cell membrane</location>
        <topology evidence="6">Multi-pass membrane protein</topology>
    </subcellularLocation>
    <subcellularLocation>
        <location evidence="1">Membrane</location>
    </subcellularLocation>
</comment>
<protein>
    <recommendedName>
        <fullName evidence="6">Bestrophin homolog</fullName>
    </recommendedName>
</protein>
<evidence type="ECO:0000313" key="8">
    <source>
        <dbReference type="Proteomes" id="UP001283361"/>
    </source>
</evidence>
<keyword evidence="6" id="KW-0869">Chloride channel</keyword>
<reference evidence="7" key="1">
    <citation type="journal article" date="2023" name="G3 (Bethesda)">
        <title>A reference genome for the long-term kleptoplast-retaining sea slug Elysia crispata morphotype clarki.</title>
        <authorList>
            <person name="Eastman K.E."/>
            <person name="Pendleton A.L."/>
            <person name="Shaikh M.A."/>
            <person name="Suttiyut T."/>
            <person name="Ogas R."/>
            <person name="Tomko P."/>
            <person name="Gavelis G."/>
            <person name="Widhalm J.R."/>
            <person name="Wisecaver J.H."/>
        </authorList>
    </citation>
    <scope>NUCLEOTIDE SEQUENCE</scope>
    <source>
        <strain evidence="7">ECLA1</strain>
    </source>
</reference>
<dbReference type="InterPro" id="IPR021134">
    <property type="entry name" value="Bestrophin-like"/>
</dbReference>
<keyword evidence="6" id="KW-0407">Ion channel</keyword>
<evidence type="ECO:0000256" key="4">
    <source>
        <dbReference type="ARBA" id="ARBA00023136"/>
    </source>
</evidence>
<feature type="transmembrane region" description="Helical" evidence="6">
    <location>
        <begin position="36"/>
        <end position="54"/>
    </location>
</feature>
<accession>A0AAE1AGK8</accession>
<dbReference type="AlphaFoldDB" id="A0AAE1AGK8"/>
<keyword evidence="6" id="KW-0406">Ion transport</keyword>
<evidence type="ECO:0000313" key="7">
    <source>
        <dbReference type="EMBL" id="KAK3787173.1"/>
    </source>
</evidence>
<dbReference type="EMBL" id="JAWDGP010001891">
    <property type="protein sequence ID" value="KAK3787173.1"/>
    <property type="molecule type" value="Genomic_DNA"/>
</dbReference>